<keyword evidence="4" id="KW-1185">Reference proteome</keyword>
<evidence type="ECO:0000256" key="2">
    <source>
        <dbReference type="SAM" id="SignalP"/>
    </source>
</evidence>
<evidence type="ECO:0000256" key="1">
    <source>
        <dbReference type="SAM" id="MobiDB-lite"/>
    </source>
</evidence>
<dbReference type="Proteomes" id="UP000662857">
    <property type="component" value="Chromosome"/>
</dbReference>
<gene>
    <name evidence="3" type="ORF">JQS43_20840</name>
</gene>
<dbReference type="KEGG" id="nhy:JQS43_20840"/>
<dbReference type="AlphaFoldDB" id="A0A895YEX5"/>
<dbReference type="RefSeq" id="WP_239676080.1">
    <property type="nucleotide sequence ID" value="NZ_CP070499.1"/>
</dbReference>
<dbReference type="PROSITE" id="PS51257">
    <property type="entry name" value="PROKAR_LIPOPROTEIN"/>
    <property type="match status" value="1"/>
</dbReference>
<feature type="chain" id="PRO_5038953270" description="Lipoprotein" evidence="2">
    <location>
        <begin position="25"/>
        <end position="160"/>
    </location>
</feature>
<dbReference type="EMBL" id="CP070499">
    <property type="protein sequence ID" value="QSB13963.1"/>
    <property type="molecule type" value="Genomic_DNA"/>
</dbReference>
<proteinExistence type="predicted"/>
<feature type="compositionally biased region" description="Polar residues" evidence="1">
    <location>
        <begin position="26"/>
        <end position="40"/>
    </location>
</feature>
<evidence type="ECO:0000313" key="3">
    <source>
        <dbReference type="EMBL" id="QSB13963.1"/>
    </source>
</evidence>
<keyword evidence="2" id="KW-0732">Signal</keyword>
<evidence type="ECO:0008006" key="5">
    <source>
        <dbReference type="Google" id="ProtNLM"/>
    </source>
</evidence>
<feature type="region of interest" description="Disordered" evidence="1">
    <location>
        <begin position="21"/>
        <end position="49"/>
    </location>
</feature>
<evidence type="ECO:0000313" key="4">
    <source>
        <dbReference type="Proteomes" id="UP000662857"/>
    </source>
</evidence>
<reference evidence="3" key="1">
    <citation type="submission" date="2021-02" db="EMBL/GenBank/DDBJ databases">
        <title>Natrosporangium hydrolyticum gen. nov., sp. nov, a haloalkaliphilic actinobacterium from a soda solonchak soil.</title>
        <authorList>
            <person name="Sorokin D.Y."/>
            <person name="Khijniak T.V."/>
            <person name="Zakharycheva A.P."/>
            <person name="Boueva O.V."/>
            <person name="Ariskina E.V."/>
            <person name="Hahnke R.L."/>
            <person name="Bunk B."/>
            <person name="Sproer C."/>
            <person name="Schumann P."/>
            <person name="Evtushenko L.I."/>
            <person name="Kublanov I.V."/>
        </authorList>
    </citation>
    <scope>NUCLEOTIDE SEQUENCE</scope>
    <source>
        <strain evidence="3">DSM 106523</strain>
    </source>
</reference>
<feature type="signal peptide" evidence="2">
    <location>
        <begin position="1"/>
        <end position="24"/>
    </location>
</feature>
<name>A0A895YEX5_9ACTN</name>
<protein>
    <recommendedName>
        <fullName evidence="5">Lipoprotein</fullName>
    </recommendedName>
</protein>
<accession>A0A895YEX5</accession>
<organism evidence="3 4">
    <name type="scientific">Natronosporangium hydrolyticum</name>
    <dbReference type="NCBI Taxonomy" id="2811111"/>
    <lineage>
        <taxon>Bacteria</taxon>
        <taxon>Bacillati</taxon>
        <taxon>Actinomycetota</taxon>
        <taxon>Actinomycetes</taxon>
        <taxon>Micromonosporales</taxon>
        <taxon>Micromonosporaceae</taxon>
        <taxon>Natronosporangium</taxon>
    </lineage>
</organism>
<sequence length="160" mass="17457">MRRLLAAMAVVTLLLAGCSAGDESAEPTQDPTQDPAQGPTQDPGDVLDEFDLDDDERAELEELLNAPPEAAQDFPACAEVFQTGRPTADVLADVATYAICLAEDGVPEFLTTYRYQCDSRDTEVYYGMSPRSSEYGWGVDDGTEWRSWADEQPADYCAAD</sequence>